<sequence length="325" mass="35724">MTAPRTRRKRLFAIALVALALSPGLFWRTPLPTEPTEAIDIGRLKPGDLSRSVGAFTREGLWQLRSEHDLFGGFSALLLEGDSLRAFSDRGAILTVNLSGNTPDPDRLDLLGDRCRFEHFPPDIESATRDPATGRYWLGFENGNTLLRYTSGGEHDGALRPRQWMRWPANAGAEAMARLADGRFIVLPEGSRTGLLHPSDPLFRRPAGTFAFSLPGDYAPTDLAVLPDGGLLVLMREAVLGVPPFTAALGIADPADAQTGSMEVQLLVDLDRLLPRENYEGLSLRQTENGQVEIWIISDDNLASFQRTLLARLVYDPTHEKARGD</sequence>
<feature type="domain" description="Phytase-like" evidence="1">
    <location>
        <begin position="71"/>
        <end position="301"/>
    </location>
</feature>
<accession>A0A419RUU8</accession>
<evidence type="ECO:0000313" key="2">
    <source>
        <dbReference type="EMBL" id="RJY09524.1"/>
    </source>
</evidence>
<dbReference type="RefSeq" id="WP_120048535.1">
    <property type="nucleotide sequence ID" value="NZ_RAHX01000001.1"/>
</dbReference>
<dbReference type="EMBL" id="RAHX01000001">
    <property type="protein sequence ID" value="RJY09524.1"/>
    <property type="molecule type" value="Genomic_DNA"/>
</dbReference>
<evidence type="ECO:0000259" key="1">
    <source>
        <dbReference type="Pfam" id="PF13449"/>
    </source>
</evidence>
<evidence type="ECO:0000313" key="3">
    <source>
        <dbReference type="Proteomes" id="UP000285232"/>
    </source>
</evidence>
<dbReference type="Pfam" id="PF13449">
    <property type="entry name" value="Phytase-like"/>
    <property type="match status" value="1"/>
</dbReference>
<dbReference type="AlphaFoldDB" id="A0A419RUU8"/>
<proteinExistence type="predicted"/>
<dbReference type="Proteomes" id="UP000285232">
    <property type="component" value="Unassembled WGS sequence"/>
</dbReference>
<dbReference type="InterPro" id="IPR027372">
    <property type="entry name" value="Phytase-like_dom"/>
</dbReference>
<comment type="caution">
    <text evidence="2">The sequence shown here is derived from an EMBL/GenBank/DDBJ whole genome shotgun (WGS) entry which is preliminary data.</text>
</comment>
<gene>
    <name evidence="2" type="ORF">D6201_09290</name>
</gene>
<name>A0A419RUU8_9SPHN</name>
<dbReference type="OrthoDB" id="9798693at2"/>
<protein>
    <submittedName>
        <fullName evidence="2">Esterase-like activity of phytase family protein</fullName>
    </submittedName>
</protein>
<organism evidence="2 3">
    <name type="scientific">Aurantiacibacter aquimixticola</name>
    <dbReference type="NCBI Taxonomy" id="1958945"/>
    <lineage>
        <taxon>Bacteria</taxon>
        <taxon>Pseudomonadati</taxon>
        <taxon>Pseudomonadota</taxon>
        <taxon>Alphaproteobacteria</taxon>
        <taxon>Sphingomonadales</taxon>
        <taxon>Erythrobacteraceae</taxon>
        <taxon>Aurantiacibacter</taxon>
    </lineage>
</organism>
<keyword evidence="3" id="KW-1185">Reference proteome</keyword>
<reference evidence="2 3" key="1">
    <citation type="journal article" date="2017" name="Int. J. Syst. Evol. Microbiol.">
        <title>Erythrobacter aquimixticola sp. nov., isolated from the junction between the ocean and a freshwater spring.</title>
        <authorList>
            <person name="Park S."/>
            <person name="Jung Y.T."/>
            <person name="Choi S.J."/>
            <person name="Yoon J.H."/>
        </authorList>
    </citation>
    <scope>NUCLEOTIDE SEQUENCE [LARGE SCALE GENOMIC DNA]</scope>
    <source>
        <strain evidence="2 3">JSSK-14</strain>
    </source>
</reference>